<sequence>MTGNDMLKVGAAALALLLAGFGSAHPVFAQEQVAAADASSDATTSPEPLSADEMEVLVARIALYPDELIAVITAAALYPLQIVEAARFLDRYEKDKGLKPKDSWDGSVVSLLNYPDIVKMMSDDLEWTQTLGDAIAYQQKDVLVAIQQLRDEAVAKGVIKTDDKIQVVKENDNFVIKSASPEVIYVPQYPPQMFYEPDYVWEPIRYYPDPYPYYVYPGATFFAGAVTGAIWAAAVDWDDWGVWGGRWNGNDINIDCNNCFNNRDFNGKINFNDVDWKNIDRDKINIDRNQFNKFDQTNIKNRIEKNSDNAIRDRARDIKKNDKLANRVPGKTAATRDIRKSTLDGLKAKPANVTRPAKPADIQKPAARPTANRPAAKPAKVNRPAGKPKPAARVDNRPKKPSGLGNVDRGKATKVSSNRGHKSMGGGQRGGGGHKQIKRGGGGRGR</sequence>
<dbReference type="PANTHER" id="PTHR40269:SF1">
    <property type="entry name" value="OUTER MEMBRANE PROTEIN"/>
    <property type="match status" value="1"/>
</dbReference>
<accession>A0A2P9ADQ4</accession>
<dbReference type="InterPro" id="IPR021728">
    <property type="entry name" value="DUF3300"/>
</dbReference>
<feature type="region of interest" description="Disordered" evidence="1">
    <location>
        <begin position="322"/>
        <end position="446"/>
    </location>
</feature>
<evidence type="ECO:0000313" key="4">
    <source>
        <dbReference type="Proteomes" id="UP000245698"/>
    </source>
</evidence>
<dbReference type="AlphaFoldDB" id="A0A2P9ADQ4"/>
<reference evidence="4" key="1">
    <citation type="submission" date="2016-12" db="EMBL/GenBank/DDBJ databases">
        <authorList>
            <person name="Brunel B."/>
        </authorList>
    </citation>
    <scope>NUCLEOTIDE SEQUENCE [LARGE SCALE GENOMIC DNA]</scope>
</reference>
<keyword evidence="2" id="KW-0732">Signal</keyword>
<name>A0A2P9ADQ4_9HYPH</name>
<feature type="chain" id="PRO_5015124942" description="DUF3300 domain-containing protein" evidence="2">
    <location>
        <begin position="30"/>
        <end position="446"/>
    </location>
</feature>
<proteinExistence type="predicted"/>
<evidence type="ECO:0008006" key="5">
    <source>
        <dbReference type="Google" id="ProtNLM"/>
    </source>
</evidence>
<feature type="compositionally biased region" description="Gly residues" evidence="1">
    <location>
        <begin position="423"/>
        <end position="446"/>
    </location>
</feature>
<evidence type="ECO:0000256" key="2">
    <source>
        <dbReference type="SAM" id="SignalP"/>
    </source>
</evidence>
<dbReference type="Pfam" id="PF11737">
    <property type="entry name" value="DUF3300"/>
    <property type="match status" value="1"/>
</dbReference>
<dbReference type="EMBL" id="FUIG01000013">
    <property type="protein sequence ID" value="SJM29222.1"/>
    <property type="molecule type" value="Genomic_DNA"/>
</dbReference>
<evidence type="ECO:0000256" key="1">
    <source>
        <dbReference type="SAM" id="MobiDB-lite"/>
    </source>
</evidence>
<protein>
    <recommendedName>
        <fullName evidence="5">DUF3300 domain-containing protein</fullName>
    </recommendedName>
</protein>
<dbReference type="PANTHER" id="PTHR40269">
    <property type="entry name" value="OUTER MEMBRANE PROTEIN-RELATED"/>
    <property type="match status" value="1"/>
</dbReference>
<feature type="signal peptide" evidence="2">
    <location>
        <begin position="1"/>
        <end position="29"/>
    </location>
</feature>
<evidence type="ECO:0000313" key="3">
    <source>
        <dbReference type="EMBL" id="SJM29222.1"/>
    </source>
</evidence>
<gene>
    <name evidence="3" type="ORF">BQ8482_111152</name>
</gene>
<dbReference type="Proteomes" id="UP000245698">
    <property type="component" value="Unassembled WGS sequence"/>
</dbReference>
<organism evidence="3 4">
    <name type="scientific">Mesorhizobium delmotii</name>
    <dbReference type="NCBI Taxonomy" id="1631247"/>
    <lineage>
        <taxon>Bacteria</taxon>
        <taxon>Pseudomonadati</taxon>
        <taxon>Pseudomonadota</taxon>
        <taxon>Alphaproteobacteria</taxon>
        <taxon>Hyphomicrobiales</taxon>
        <taxon>Phyllobacteriaceae</taxon>
        <taxon>Mesorhizobium</taxon>
    </lineage>
</organism>
<keyword evidence="4" id="KW-1185">Reference proteome</keyword>
<feature type="compositionally biased region" description="Low complexity" evidence="1">
    <location>
        <begin position="364"/>
        <end position="379"/>
    </location>
</feature>